<dbReference type="PROSITE" id="PS51257">
    <property type="entry name" value="PROKAR_LIPOPROTEIN"/>
    <property type="match status" value="1"/>
</dbReference>
<dbReference type="Pfam" id="PF25954">
    <property type="entry name" value="Beta-barrel_RND_2"/>
    <property type="match status" value="1"/>
</dbReference>
<evidence type="ECO:0000259" key="3">
    <source>
        <dbReference type="Pfam" id="PF25954"/>
    </source>
</evidence>
<gene>
    <name evidence="5" type="ORF">SAMN04487995_2654</name>
</gene>
<dbReference type="Gene3D" id="2.40.30.170">
    <property type="match status" value="1"/>
</dbReference>
<dbReference type="GO" id="GO:0015679">
    <property type="term" value="P:plasma membrane copper ion transport"/>
    <property type="evidence" value="ECO:0007669"/>
    <property type="project" value="TreeGrafter"/>
</dbReference>
<dbReference type="Gene3D" id="2.40.420.20">
    <property type="match status" value="1"/>
</dbReference>
<name>A0A1H6V1Y9_9BACT</name>
<dbReference type="FunFam" id="2.40.30.170:FF:000010">
    <property type="entry name" value="Efflux RND transporter periplasmic adaptor subunit"/>
    <property type="match status" value="1"/>
</dbReference>
<dbReference type="RefSeq" id="WP_090336462.1">
    <property type="nucleotide sequence ID" value="NZ_FNXY01000004.1"/>
</dbReference>
<keyword evidence="2" id="KW-0813">Transport</keyword>
<feature type="domain" description="CzcB-like C-terminal circularly permuted SH3-like" evidence="4">
    <location>
        <begin position="269"/>
        <end position="330"/>
    </location>
</feature>
<accession>A0A1H6V1Y9</accession>
<dbReference type="PANTHER" id="PTHR30097:SF15">
    <property type="entry name" value="CATION EFFLUX SYSTEM PROTEIN CUSB"/>
    <property type="match status" value="1"/>
</dbReference>
<organism evidence="5 6">
    <name type="scientific">Dyadobacter koreensis</name>
    <dbReference type="NCBI Taxonomy" id="408657"/>
    <lineage>
        <taxon>Bacteria</taxon>
        <taxon>Pseudomonadati</taxon>
        <taxon>Bacteroidota</taxon>
        <taxon>Cytophagia</taxon>
        <taxon>Cytophagales</taxon>
        <taxon>Spirosomataceae</taxon>
        <taxon>Dyadobacter</taxon>
    </lineage>
</organism>
<evidence type="ECO:0000313" key="6">
    <source>
        <dbReference type="Proteomes" id="UP000199532"/>
    </source>
</evidence>
<dbReference type="Pfam" id="PF25975">
    <property type="entry name" value="CzcB_C"/>
    <property type="match status" value="1"/>
</dbReference>
<evidence type="ECO:0000256" key="1">
    <source>
        <dbReference type="ARBA" id="ARBA00009477"/>
    </source>
</evidence>
<reference evidence="5 6" key="1">
    <citation type="submission" date="2016-10" db="EMBL/GenBank/DDBJ databases">
        <authorList>
            <person name="de Groot N.N."/>
        </authorList>
    </citation>
    <scope>NUCLEOTIDE SEQUENCE [LARGE SCALE GENOMIC DNA]</scope>
    <source>
        <strain evidence="5 6">DSM 19938</strain>
    </source>
</reference>
<dbReference type="PANTHER" id="PTHR30097">
    <property type="entry name" value="CATION EFFLUX SYSTEM PROTEIN CUSB"/>
    <property type="match status" value="1"/>
</dbReference>
<dbReference type="GO" id="GO:0016020">
    <property type="term" value="C:membrane"/>
    <property type="evidence" value="ECO:0007669"/>
    <property type="project" value="InterPro"/>
</dbReference>
<dbReference type="AlphaFoldDB" id="A0A1H6V1Y9"/>
<evidence type="ECO:0000313" key="5">
    <source>
        <dbReference type="EMBL" id="SEI94252.1"/>
    </source>
</evidence>
<dbReference type="NCBIfam" id="TIGR01730">
    <property type="entry name" value="RND_mfp"/>
    <property type="match status" value="1"/>
</dbReference>
<protein>
    <submittedName>
        <fullName evidence="5">RND family efflux transporter, MFP subunit</fullName>
    </submittedName>
</protein>
<dbReference type="GO" id="GO:0022857">
    <property type="term" value="F:transmembrane transporter activity"/>
    <property type="evidence" value="ECO:0007669"/>
    <property type="project" value="InterPro"/>
</dbReference>
<sequence>MKNLIKYGWLLGVLLISCEKKEEKTTKVENNEPKISENGAKIDFPEAGSARFFETETIGSSALTADISAPATVSATVVKSNEGASQNIVLFQNPDLAGSYTQLIQHLITINQIQNVNIKQRKIELSRVQDLQQHGAATGKDLMDAQTAMSMEQTNLSNERAALIEHETKLKEGGFQAEMLRKAKAGTAYITCDIPENDISKIKNGSQCTVQFTAFPNEKFIGKIDDVADMVDPTTRMVKLRVSINNTDGKLKAGMFGTVGFGVSEGQNISVDKDALITIQGKNYVFVKNGAKVFQRKDVNIGNQVGDRIIVFSGLNNGDSVAIKGVMQLKGLSFGY</sequence>
<proteinExistence type="inferred from homology"/>
<dbReference type="InterPro" id="IPR058792">
    <property type="entry name" value="Beta-barrel_RND_2"/>
</dbReference>
<evidence type="ECO:0000256" key="2">
    <source>
        <dbReference type="ARBA" id="ARBA00022448"/>
    </source>
</evidence>
<dbReference type="Proteomes" id="UP000199532">
    <property type="component" value="Unassembled WGS sequence"/>
</dbReference>
<dbReference type="GO" id="GO:0046914">
    <property type="term" value="F:transition metal ion binding"/>
    <property type="evidence" value="ECO:0007669"/>
    <property type="project" value="TreeGrafter"/>
</dbReference>
<dbReference type="SUPFAM" id="SSF111369">
    <property type="entry name" value="HlyD-like secretion proteins"/>
    <property type="match status" value="1"/>
</dbReference>
<dbReference type="InterPro" id="IPR006143">
    <property type="entry name" value="RND_pump_MFP"/>
</dbReference>
<dbReference type="InterPro" id="IPR058649">
    <property type="entry name" value="CzcB_C"/>
</dbReference>
<dbReference type="STRING" id="408657.SAMN04487995_2654"/>
<dbReference type="OrthoDB" id="9806939at2"/>
<keyword evidence="6" id="KW-1185">Reference proteome</keyword>
<dbReference type="InterPro" id="IPR051909">
    <property type="entry name" value="MFP_Cation_Efflux"/>
</dbReference>
<dbReference type="GO" id="GO:0030288">
    <property type="term" value="C:outer membrane-bounded periplasmic space"/>
    <property type="evidence" value="ECO:0007669"/>
    <property type="project" value="TreeGrafter"/>
</dbReference>
<dbReference type="EMBL" id="FNXY01000004">
    <property type="protein sequence ID" value="SEI94252.1"/>
    <property type="molecule type" value="Genomic_DNA"/>
</dbReference>
<feature type="domain" description="CusB-like beta-barrel" evidence="3">
    <location>
        <begin position="190"/>
        <end position="261"/>
    </location>
</feature>
<evidence type="ECO:0000259" key="4">
    <source>
        <dbReference type="Pfam" id="PF25975"/>
    </source>
</evidence>
<dbReference type="GO" id="GO:0060003">
    <property type="term" value="P:copper ion export"/>
    <property type="evidence" value="ECO:0007669"/>
    <property type="project" value="TreeGrafter"/>
</dbReference>
<comment type="similarity">
    <text evidence="1">Belongs to the membrane fusion protein (MFP) (TC 8.A.1) family.</text>
</comment>